<organism evidence="1">
    <name type="scientific">marine sediment metagenome</name>
    <dbReference type="NCBI Taxonomy" id="412755"/>
    <lineage>
        <taxon>unclassified sequences</taxon>
        <taxon>metagenomes</taxon>
        <taxon>ecological metagenomes</taxon>
    </lineage>
</organism>
<sequence>MDKLVRYQDKVLKLLEGKMGDFYLAGGTALSRFYFKHRVSYDLDFFTKKFSKKKISTIMKDITNSLRTQASLARQQNKK</sequence>
<proteinExistence type="predicted"/>
<dbReference type="EMBL" id="BARU01043165">
    <property type="protein sequence ID" value="GAH78476.1"/>
    <property type="molecule type" value="Genomic_DNA"/>
</dbReference>
<comment type="caution">
    <text evidence="1">The sequence shown here is derived from an EMBL/GenBank/DDBJ whole genome shotgun (WGS) entry which is preliminary data.</text>
</comment>
<evidence type="ECO:0008006" key="2">
    <source>
        <dbReference type="Google" id="ProtNLM"/>
    </source>
</evidence>
<evidence type="ECO:0000313" key="1">
    <source>
        <dbReference type="EMBL" id="GAH78476.1"/>
    </source>
</evidence>
<dbReference type="Gene3D" id="3.10.450.620">
    <property type="entry name" value="JHP933, nucleotidyltransferase-like core domain"/>
    <property type="match status" value="1"/>
</dbReference>
<feature type="non-terminal residue" evidence="1">
    <location>
        <position position="79"/>
    </location>
</feature>
<accession>X1I7Y3</accession>
<name>X1I7Y3_9ZZZZ</name>
<reference evidence="1" key="1">
    <citation type="journal article" date="2014" name="Front. Microbiol.">
        <title>High frequency of phylogenetically diverse reductive dehalogenase-homologous genes in deep subseafloor sedimentary metagenomes.</title>
        <authorList>
            <person name="Kawai M."/>
            <person name="Futagami T."/>
            <person name="Toyoda A."/>
            <person name="Takaki Y."/>
            <person name="Nishi S."/>
            <person name="Hori S."/>
            <person name="Arai W."/>
            <person name="Tsubouchi T."/>
            <person name="Morono Y."/>
            <person name="Uchiyama I."/>
            <person name="Ito T."/>
            <person name="Fujiyama A."/>
            <person name="Inagaki F."/>
            <person name="Takami H."/>
        </authorList>
    </citation>
    <scope>NUCLEOTIDE SEQUENCE</scope>
    <source>
        <strain evidence="1">Expedition CK06-06</strain>
    </source>
</reference>
<gene>
    <name evidence="1" type="ORF">S03H2_66157</name>
</gene>
<dbReference type="InterPro" id="IPR014942">
    <property type="entry name" value="AbiEii"/>
</dbReference>
<dbReference type="Pfam" id="PF08843">
    <property type="entry name" value="AbiEii"/>
    <property type="match status" value="1"/>
</dbReference>
<dbReference type="AlphaFoldDB" id="X1I7Y3"/>
<protein>
    <recommendedName>
        <fullName evidence="2">Nucleotidyl transferase AbiEii/AbiGii toxin family protein</fullName>
    </recommendedName>
</protein>